<organism evidence="1 2">
    <name type="scientific">Kutzneria chonburiensis</name>
    <dbReference type="NCBI Taxonomy" id="1483604"/>
    <lineage>
        <taxon>Bacteria</taxon>
        <taxon>Bacillati</taxon>
        <taxon>Actinomycetota</taxon>
        <taxon>Actinomycetes</taxon>
        <taxon>Pseudonocardiales</taxon>
        <taxon>Pseudonocardiaceae</taxon>
        <taxon>Kutzneria</taxon>
    </lineage>
</organism>
<dbReference type="PANTHER" id="PTHR36221">
    <property type="entry name" value="DUF742 DOMAIN-CONTAINING PROTEIN"/>
    <property type="match status" value="1"/>
</dbReference>
<dbReference type="PANTHER" id="PTHR36221:SF1">
    <property type="entry name" value="DUF742 DOMAIN-CONTAINING PROTEIN"/>
    <property type="match status" value="1"/>
</dbReference>
<evidence type="ECO:0000313" key="1">
    <source>
        <dbReference type="EMBL" id="MFC0540181.1"/>
    </source>
</evidence>
<proteinExistence type="predicted"/>
<gene>
    <name evidence="1" type="ORF">ACFFH7_01745</name>
</gene>
<sequence length="124" mass="13234">MTADNEAEWFDEAAGPLVRPYAMTGGRTRPGASWLDVATQVVTVPSTAERVGIGPEQAAILEMCHRALSVAEIAHYVNVPLVVVKVLISDLIDRGDVVVRPPAQALRAPGRELLQAVLDGVRAL</sequence>
<evidence type="ECO:0000313" key="2">
    <source>
        <dbReference type="Proteomes" id="UP001589810"/>
    </source>
</evidence>
<keyword evidence="2" id="KW-1185">Reference proteome</keyword>
<name>A0ABV6MJS2_9PSEU</name>
<dbReference type="Proteomes" id="UP001589810">
    <property type="component" value="Unassembled WGS sequence"/>
</dbReference>
<protein>
    <submittedName>
        <fullName evidence="1">DUF742 domain-containing protein</fullName>
    </submittedName>
</protein>
<dbReference type="RefSeq" id="WP_273938946.1">
    <property type="nucleotide sequence ID" value="NZ_CP097263.1"/>
</dbReference>
<dbReference type="InterPro" id="IPR007995">
    <property type="entry name" value="DUF742"/>
</dbReference>
<accession>A0ABV6MJS2</accession>
<dbReference type="Pfam" id="PF05331">
    <property type="entry name" value="DUF742"/>
    <property type="match status" value="1"/>
</dbReference>
<reference evidence="1 2" key="1">
    <citation type="submission" date="2024-09" db="EMBL/GenBank/DDBJ databases">
        <authorList>
            <person name="Sun Q."/>
            <person name="Mori K."/>
        </authorList>
    </citation>
    <scope>NUCLEOTIDE SEQUENCE [LARGE SCALE GENOMIC DNA]</scope>
    <source>
        <strain evidence="1 2">TBRC 1432</strain>
    </source>
</reference>
<comment type="caution">
    <text evidence="1">The sequence shown here is derived from an EMBL/GenBank/DDBJ whole genome shotgun (WGS) entry which is preliminary data.</text>
</comment>
<dbReference type="EMBL" id="JBHLUD010000001">
    <property type="protein sequence ID" value="MFC0540181.1"/>
    <property type="molecule type" value="Genomic_DNA"/>
</dbReference>